<feature type="compositionally biased region" description="Low complexity" evidence="12">
    <location>
        <begin position="674"/>
        <end position="775"/>
    </location>
</feature>
<dbReference type="SUPFAM" id="SSF51126">
    <property type="entry name" value="Pectin lyase-like"/>
    <property type="match status" value="1"/>
</dbReference>
<dbReference type="FunFam" id="2.160.20.10:FF:000001">
    <property type="entry name" value="Pectinesterase"/>
    <property type="match status" value="1"/>
</dbReference>
<feature type="chain" id="PRO_5043665494" description="pectinesterase" evidence="13">
    <location>
        <begin position="21"/>
        <end position="1035"/>
    </location>
</feature>
<reference evidence="15" key="1">
    <citation type="submission" date="2024-03" db="EMBL/GenBank/DDBJ databases">
        <title>WGS assembly of Saponaria officinalis var. Norfolk2.</title>
        <authorList>
            <person name="Jenkins J."/>
            <person name="Shu S."/>
            <person name="Grimwood J."/>
            <person name="Barry K."/>
            <person name="Goodstein D."/>
            <person name="Schmutz J."/>
            <person name="Leebens-Mack J."/>
            <person name="Osbourn A."/>
        </authorList>
    </citation>
    <scope>NUCLEOTIDE SEQUENCE [LARGE SCALE GENOMIC DNA]</scope>
    <source>
        <strain evidence="15">JIC</strain>
    </source>
</reference>
<keyword evidence="5" id="KW-0378">Hydrolase</keyword>
<dbReference type="InterPro" id="IPR012334">
    <property type="entry name" value="Pectin_lyas_fold"/>
</dbReference>
<name>A0AAW1LGL7_SAPOF</name>
<dbReference type="GO" id="GO:0004857">
    <property type="term" value="F:enzyme inhibitor activity"/>
    <property type="evidence" value="ECO:0007669"/>
    <property type="project" value="InterPro"/>
</dbReference>
<dbReference type="CDD" id="cd15798">
    <property type="entry name" value="PMEI-like_3"/>
    <property type="match status" value="1"/>
</dbReference>
<dbReference type="Proteomes" id="UP001443914">
    <property type="component" value="Unassembled WGS sequence"/>
</dbReference>
<dbReference type="InterPro" id="IPR011050">
    <property type="entry name" value="Pectin_lyase_fold/virulence"/>
</dbReference>
<keyword evidence="13" id="KW-0732">Signal</keyword>
<evidence type="ECO:0000256" key="8">
    <source>
        <dbReference type="ARBA" id="ARBA00023180"/>
    </source>
</evidence>
<dbReference type="PROSITE" id="PS00503">
    <property type="entry name" value="PECTINESTERASE_2"/>
    <property type="match status" value="1"/>
</dbReference>
<comment type="function">
    <text evidence="10">Acts in the modification of cell walls via demethylesterification of cell wall pectin.</text>
</comment>
<comment type="similarity">
    <text evidence="2">In the N-terminal section; belongs to the PMEI family.</text>
</comment>
<dbReference type="Pfam" id="PF01095">
    <property type="entry name" value="Pectinesterase"/>
    <property type="match status" value="1"/>
</dbReference>
<dbReference type="InterPro" id="IPR033131">
    <property type="entry name" value="Pectinesterase_Asp_AS"/>
</dbReference>
<feature type="region of interest" description="Disordered" evidence="12">
    <location>
        <begin position="599"/>
        <end position="661"/>
    </location>
</feature>
<dbReference type="EMBL" id="JBDFQZ010000004">
    <property type="protein sequence ID" value="KAK9735484.1"/>
    <property type="molecule type" value="Genomic_DNA"/>
</dbReference>
<dbReference type="GO" id="GO:0042545">
    <property type="term" value="P:cell wall modification"/>
    <property type="evidence" value="ECO:0007669"/>
    <property type="project" value="InterPro"/>
</dbReference>
<evidence type="ECO:0000256" key="3">
    <source>
        <dbReference type="ARBA" id="ARBA00007786"/>
    </source>
</evidence>
<feature type="compositionally biased region" description="Low complexity" evidence="12">
    <location>
        <begin position="630"/>
        <end position="661"/>
    </location>
</feature>
<evidence type="ECO:0000313" key="15">
    <source>
        <dbReference type="EMBL" id="KAK9735484.1"/>
    </source>
</evidence>
<dbReference type="PANTHER" id="PTHR31707">
    <property type="entry name" value="PECTINESTERASE"/>
    <property type="match status" value="1"/>
</dbReference>
<dbReference type="SUPFAM" id="SSF101148">
    <property type="entry name" value="Plant invertase/pectin methylesterase inhibitor"/>
    <property type="match status" value="1"/>
</dbReference>
<keyword evidence="7" id="KW-1015">Disulfide bond</keyword>
<comment type="catalytic activity">
    <reaction evidence="9">
        <text>[(1-&gt;4)-alpha-D-galacturonosyl methyl ester](n) + n H2O = [(1-&gt;4)-alpha-D-galacturonosyl](n) + n methanol + n H(+)</text>
        <dbReference type="Rhea" id="RHEA:22380"/>
        <dbReference type="Rhea" id="RHEA-COMP:14570"/>
        <dbReference type="Rhea" id="RHEA-COMP:14573"/>
        <dbReference type="ChEBI" id="CHEBI:15377"/>
        <dbReference type="ChEBI" id="CHEBI:15378"/>
        <dbReference type="ChEBI" id="CHEBI:17790"/>
        <dbReference type="ChEBI" id="CHEBI:140522"/>
        <dbReference type="ChEBI" id="CHEBI:140523"/>
        <dbReference type="EC" id="3.1.1.11"/>
    </reaction>
</comment>
<dbReference type="InterPro" id="IPR035513">
    <property type="entry name" value="Invertase/methylesterase_inhib"/>
</dbReference>
<feature type="domain" description="Pectinesterase inhibitor" evidence="14">
    <location>
        <begin position="38"/>
        <end position="188"/>
    </location>
</feature>
<dbReference type="Gene3D" id="2.160.20.10">
    <property type="entry name" value="Single-stranded right-handed beta-helix, Pectin lyase-like"/>
    <property type="match status" value="1"/>
</dbReference>
<feature type="compositionally biased region" description="Polar residues" evidence="12">
    <location>
        <begin position="776"/>
        <end position="788"/>
    </location>
</feature>
<evidence type="ECO:0000256" key="7">
    <source>
        <dbReference type="ARBA" id="ARBA00023157"/>
    </source>
</evidence>
<accession>A0AAW1LGL7</accession>
<evidence type="ECO:0000256" key="6">
    <source>
        <dbReference type="ARBA" id="ARBA00023085"/>
    </source>
</evidence>
<feature type="compositionally biased region" description="Acidic residues" evidence="12">
    <location>
        <begin position="915"/>
        <end position="925"/>
    </location>
</feature>
<dbReference type="SMART" id="SM00856">
    <property type="entry name" value="PMEI"/>
    <property type="match status" value="1"/>
</dbReference>
<evidence type="ECO:0000313" key="16">
    <source>
        <dbReference type="Proteomes" id="UP001443914"/>
    </source>
</evidence>
<evidence type="ECO:0000256" key="12">
    <source>
        <dbReference type="SAM" id="MobiDB-lite"/>
    </source>
</evidence>
<feature type="compositionally biased region" description="Low complexity" evidence="12">
    <location>
        <begin position="841"/>
        <end position="865"/>
    </location>
</feature>
<dbReference type="NCBIfam" id="TIGR01614">
    <property type="entry name" value="PME_inhib"/>
    <property type="match status" value="1"/>
</dbReference>
<dbReference type="InterPro" id="IPR018040">
    <property type="entry name" value="Pectinesterase_Tyr_AS"/>
</dbReference>
<evidence type="ECO:0000256" key="1">
    <source>
        <dbReference type="ARBA" id="ARBA00005184"/>
    </source>
</evidence>
<keyword evidence="6" id="KW-0063">Aspartyl esterase</keyword>
<dbReference type="InterPro" id="IPR006501">
    <property type="entry name" value="Pectinesterase_inhib_dom"/>
</dbReference>
<feature type="compositionally biased region" description="Low complexity" evidence="12">
    <location>
        <begin position="876"/>
        <end position="886"/>
    </location>
</feature>
<dbReference type="GO" id="GO:0030599">
    <property type="term" value="F:pectinesterase activity"/>
    <property type="evidence" value="ECO:0007669"/>
    <property type="project" value="UniProtKB-EC"/>
</dbReference>
<proteinExistence type="inferred from homology"/>
<dbReference type="AlphaFoldDB" id="A0AAW1LGL7"/>
<dbReference type="InterPro" id="IPR000070">
    <property type="entry name" value="Pectinesterase_cat"/>
</dbReference>
<gene>
    <name evidence="15" type="ORF">RND81_04G208400</name>
</gene>
<evidence type="ECO:0000256" key="2">
    <source>
        <dbReference type="ARBA" id="ARBA00006027"/>
    </source>
</evidence>
<evidence type="ECO:0000256" key="9">
    <source>
        <dbReference type="ARBA" id="ARBA00047928"/>
    </source>
</evidence>
<protein>
    <recommendedName>
        <fullName evidence="4">pectinesterase</fullName>
        <ecNumber evidence="4">3.1.1.11</ecNumber>
    </recommendedName>
</protein>
<evidence type="ECO:0000256" key="10">
    <source>
        <dbReference type="ARBA" id="ARBA00057335"/>
    </source>
</evidence>
<feature type="signal peptide" evidence="13">
    <location>
        <begin position="1"/>
        <end position="20"/>
    </location>
</feature>
<dbReference type="FunFam" id="1.20.140.40:FF:000001">
    <property type="entry name" value="Pectinesterase"/>
    <property type="match status" value="1"/>
</dbReference>
<evidence type="ECO:0000256" key="4">
    <source>
        <dbReference type="ARBA" id="ARBA00013229"/>
    </source>
</evidence>
<dbReference type="Gene3D" id="1.20.140.40">
    <property type="entry name" value="Invertase/pectin methylesterase inhibitor family protein"/>
    <property type="match status" value="1"/>
</dbReference>
<feature type="compositionally biased region" description="Low complexity" evidence="12">
    <location>
        <begin position="954"/>
        <end position="964"/>
    </location>
</feature>
<dbReference type="EC" id="3.1.1.11" evidence="4"/>
<evidence type="ECO:0000256" key="5">
    <source>
        <dbReference type="ARBA" id="ARBA00022801"/>
    </source>
</evidence>
<comment type="pathway">
    <text evidence="1">Glycan metabolism; pectin degradation; 2-dehydro-3-deoxy-D-gluconate from pectin: step 1/5.</text>
</comment>
<evidence type="ECO:0000256" key="13">
    <source>
        <dbReference type="SAM" id="SignalP"/>
    </source>
</evidence>
<feature type="region of interest" description="Disordered" evidence="12">
    <location>
        <begin position="674"/>
        <end position="1014"/>
    </location>
</feature>
<sequence length="1035" mass="110923">MGQASVIALSVLLLVGLVAAVTIGVLNYVGNNEKGPNTSAKAVQEMCQPTDYKEACFKSLGRVTSDDPKELVRAAFESTKDEINEVANKSKLLKELENDPKTAQAVKDCKELFQDAIDDLQRSFEEIGGFEINKVNVALENIKIWLSATMTYQETCLDGFDNTTGDASERVRKALQTAMQMSSNGLAIVNEMSNLLGTLDFSSFNRRRLLSDDRHVPRNRRLLSTDDGSSDGTLLEDDEPDRRRRRLLSSVTQVIGHDYLDMIPVWLDGHRRKLLEATNLAEDLKAKANVVVAQDGSGKYKTIEEALGEIPKYGNESFIIYIKEGVYNEYLVVYKWMTHVVFVGDGPTKTRITNNKNFVDGVKTFKTATLSVLGDFFMAKDIGVENSAGAIKHQAVALRVQSDQSIFYNCHMDGYQDTLYTHTYRQFYRDCRVTGTIDFIFGDAAAFFQNCTFVVRKPLDNQRCIVTAQGRMERHQPTGIIIHKCRFESDPEYYPVRKTNTAYLARPWKEYSKTIIMESYIDDLIAPEGWLPWEGTFGLETCYYGEYNNEGPGSDMSNRVKWRGIKTIVPSRAEKSMPPHFYENDDWIRASGIPYDPSLSTLAPGPGGFDEDPNGAPEGAPLVFQSFYPGSSSGTSSTSSSAGHSSSSSSSGGSSSSSSSSSSSTASSILSYFTSSGSSSSDSTPSSSSSDSTPSSSSLSSYFSPSNSSSSETTRSSSSSTSTSSSSSSSSSSSIFSYFTFGGSSSSGTTPSEESSSTTPSSSSTSSSSSSSSSTNKDNQGGSTQQGPKSPAGPTEQGPNNPTKQGPIITESPRPTPGLIDVQSPMMAPLASPSPSPSPSPSLSLSSSISPSPSLSLSLSPTSTPNTISTKVTGLISPTTSIISSPSPSPAQPKRKLSGPVTIHELERMLMTNEEMGEEEDDQANDDMSGNVPDGDEPGPSMVPTPSPNPGPASSPSESTISSPTPSPGPGPSPSDEVSDWLPPASAPGPDVEPEAADKVPPKPAPKASDAKRNTLVNELHVILSSMLLWVVLAM</sequence>
<comment type="similarity">
    <text evidence="3">In the C-terminal section; belongs to the pectinesterase family.</text>
</comment>
<evidence type="ECO:0000259" key="14">
    <source>
        <dbReference type="SMART" id="SM00856"/>
    </source>
</evidence>
<keyword evidence="16" id="KW-1185">Reference proteome</keyword>
<keyword evidence="8" id="KW-0325">Glycoprotein</keyword>
<dbReference type="Pfam" id="PF04043">
    <property type="entry name" value="PMEI"/>
    <property type="match status" value="1"/>
</dbReference>
<feature type="region of interest" description="Disordered" evidence="12">
    <location>
        <begin position="220"/>
        <end position="239"/>
    </location>
</feature>
<feature type="active site" evidence="11">
    <location>
        <position position="438"/>
    </location>
</feature>
<dbReference type="PROSITE" id="PS00800">
    <property type="entry name" value="PECTINESTERASE_1"/>
    <property type="match status" value="1"/>
</dbReference>
<comment type="caution">
    <text evidence="15">The sequence shown here is derived from an EMBL/GenBank/DDBJ whole genome shotgun (WGS) entry which is preliminary data.</text>
</comment>
<organism evidence="15 16">
    <name type="scientific">Saponaria officinalis</name>
    <name type="common">Common soapwort</name>
    <name type="synonym">Lychnis saponaria</name>
    <dbReference type="NCBI Taxonomy" id="3572"/>
    <lineage>
        <taxon>Eukaryota</taxon>
        <taxon>Viridiplantae</taxon>
        <taxon>Streptophyta</taxon>
        <taxon>Embryophyta</taxon>
        <taxon>Tracheophyta</taxon>
        <taxon>Spermatophyta</taxon>
        <taxon>Magnoliopsida</taxon>
        <taxon>eudicotyledons</taxon>
        <taxon>Gunneridae</taxon>
        <taxon>Pentapetalae</taxon>
        <taxon>Caryophyllales</taxon>
        <taxon>Caryophyllaceae</taxon>
        <taxon>Caryophylleae</taxon>
        <taxon>Saponaria</taxon>
    </lineage>
</organism>
<evidence type="ECO:0000256" key="11">
    <source>
        <dbReference type="PROSITE-ProRule" id="PRU10040"/>
    </source>
</evidence>
<feature type="compositionally biased region" description="Pro residues" evidence="12">
    <location>
        <begin position="941"/>
        <end position="953"/>
    </location>
</feature>